<evidence type="ECO:0000313" key="2">
    <source>
        <dbReference type="EMBL" id="GIX88269.1"/>
    </source>
</evidence>
<organism evidence="2 3">
    <name type="scientific">Caerostris extrusa</name>
    <name type="common">Bark spider</name>
    <name type="synonym">Caerostris bankana</name>
    <dbReference type="NCBI Taxonomy" id="172846"/>
    <lineage>
        <taxon>Eukaryota</taxon>
        <taxon>Metazoa</taxon>
        <taxon>Ecdysozoa</taxon>
        <taxon>Arthropoda</taxon>
        <taxon>Chelicerata</taxon>
        <taxon>Arachnida</taxon>
        <taxon>Araneae</taxon>
        <taxon>Araneomorphae</taxon>
        <taxon>Entelegynae</taxon>
        <taxon>Araneoidea</taxon>
        <taxon>Araneidae</taxon>
        <taxon>Caerostris</taxon>
    </lineage>
</organism>
<evidence type="ECO:0000313" key="3">
    <source>
        <dbReference type="Proteomes" id="UP001054945"/>
    </source>
</evidence>
<protein>
    <submittedName>
        <fullName evidence="2">Uncharacterized protein</fullName>
    </submittedName>
</protein>
<comment type="caution">
    <text evidence="2">The sequence shown here is derived from an EMBL/GenBank/DDBJ whole genome shotgun (WGS) entry which is preliminary data.</text>
</comment>
<dbReference type="AlphaFoldDB" id="A0AAV4NTY6"/>
<accession>A0AAV4NTY6</accession>
<proteinExistence type="predicted"/>
<evidence type="ECO:0000256" key="1">
    <source>
        <dbReference type="SAM" id="MobiDB-lite"/>
    </source>
</evidence>
<name>A0AAV4NTY6_CAEEX</name>
<reference evidence="2 3" key="1">
    <citation type="submission" date="2021-06" db="EMBL/GenBank/DDBJ databases">
        <title>Caerostris extrusa draft genome.</title>
        <authorList>
            <person name="Kono N."/>
            <person name="Arakawa K."/>
        </authorList>
    </citation>
    <scope>NUCLEOTIDE SEQUENCE [LARGE SCALE GENOMIC DNA]</scope>
</reference>
<gene>
    <name evidence="2" type="ORF">CEXT_144031</name>
</gene>
<dbReference type="Proteomes" id="UP001054945">
    <property type="component" value="Unassembled WGS sequence"/>
</dbReference>
<sequence length="89" mass="10294">MTVLFSQSNRTETETNYDEFTGEKTETKTTYGPGGKEPTETSIKYKGQLEKERTLKLSVELKKLGIKLKNLKMKQKKILRQAVVKNWQP</sequence>
<feature type="compositionally biased region" description="Polar residues" evidence="1">
    <location>
        <begin position="1"/>
        <end position="10"/>
    </location>
</feature>
<feature type="region of interest" description="Disordered" evidence="1">
    <location>
        <begin position="1"/>
        <end position="41"/>
    </location>
</feature>
<dbReference type="EMBL" id="BPLR01021306">
    <property type="protein sequence ID" value="GIX88269.1"/>
    <property type="molecule type" value="Genomic_DNA"/>
</dbReference>
<keyword evidence="3" id="KW-1185">Reference proteome</keyword>